<comment type="subcellular location">
    <subcellularLocation>
        <location evidence="1">Cell membrane</location>
        <topology evidence="1">Multi-pass membrane protein</topology>
    </subcellularLocation>
</comment>
<evidence type="ECO:0000256" key="6">
    <source>
        <dbReference type="ARBA" id="ARBA00023136"/>
    </source>
</evidence>
<dbReference type="GO" id="GO:0005886">
    <property type="term" value="C:plasma membrane"/>
    <property type="evidence" value="ECO:0007669"/>
    <property type="project" value="UniProtKB-SubCell"/>
</dbReference>
<comment type="caution">
    <text evidence="10">The sequence shown here is derived from an EMBL/GenBank/DDBJ whole genome shotgun (WGS) entry which is preliminary data.</text>
</comment>
<sequence>MPPFSCKDKNMIYYAIVLTKFIIGFVVVISHLNFSGKTQLSQMTPVDFIGNFVLGGIIGGVIYSDAIPMHQYILVLLIGVSLISLLNWVSKHIWFFRSFTIGEPIPIIKNGKFLMDNILKRKNKIDILNVASQLHSQGVHSFQEIRYAQIEPSGSLSVVCEGGKMPSIILMKDGTPRFSELNGIEKDEDWLNSKLERIAVKRDDVFIAEFWDGKLTFILKNGDVKRDVE</sequence>
<evidence type="ECO:0000256" key="4">
    <source>
        <dbReference type="ARBA" id="ARBA00022692"/>
    </source>
</evidence>
<reference evidence="10 11" key="2">
    <citation type="submission" date="2013-04" db="EMBL/GenBank/DDBJ databases">
        <title>Comparative genomics of 12 strains of Erwinia amylovora identifies a pan-genome with a large conserved core and provides insights into host specificity.</title>
        <authorList>
            <person name="Mann R.A."/>
            <person name="Smits T.H.M."/>
            <person name="Buehlmann A."/>
            <person name="Blom J."/>
            <person name="Goesmann A."/>
            <person name="Frey J.E."/>
            <person name="Plummer K.M."/>
            <person name="Beer S.V."/>
            <person name="Luck J."/>
            <person name="Duffy B."/>
            <person name="Rodoni B."/>
        </authorList>
    </citation>
    <scope>NUCLEOTIDE SEQUENCE [LARGE SCALE GENOMIC DNA]</scope>
    <source>
        <strain evidence="11">CFBP 1232</strain>
    </source>
</reference>
<protein>
    <recommendedName>
        <fullName evidence="12">DUF421 domain-containing protein</fullName>
    </recommendedName>
</protein>
<evidence type="ECO:0000256" key="5">
    <source>
        <dbReference type="ARBA" id="ARBA00022989"/>
    </source>
</evidence>
<feature type="domain" description="YetF C-terminal" evidence="8">
    <location>
        <begin position="92"/>
        <end position="210"/>
    </location>
</feature>
<keyword evidence="4 7" id="KW-0812">Transmembrane</keyword>
<keyword evidence="6 7" id="KW-0472">Membrane</keyword>
<feature type="transmembrane region" description="Helical" evidence="7">
    <location>
        <begin position="46"/>
        <end position="63"/>
    </location>
</feature>
<dbReference type="InterPro" id="IPR023090">
    <property type="entry name" value="UPF0702_alpha/beta_dom_sf"/>
</dbReference>
<dbReference type="PANTHER" id="PTHR34582">
    <property type="entry name" value="UPF0702 TRANSMEMBRANE PROTEIN YCAP"/>
    <property type="match status" value="1"/>
</dbReference>
<dbReference type="InterPro" id="IPR048454">
    <property type="entry name" value="YetF_N"/>
</dbReference>
<feature type="domain" description="YetF-like N-terminal transmembrane" evidence="9">
    <location>
        <begin position="16"/>
        <end position="89"/>
    </location>
</feature>
<dbReference type="EMBL" id="CAPB01000023">
    <property type="protein sequence ID" value="CCO94183.1"/>
    <property type="molecule type" value="Genomic_DNA"/>
</dbReference>
<dbReference type="Pfam" id="PF04239">
    <property type="entry name" value="DUF421"/>
    <property type="match status" value="1"/>
</dbReference>
<evidence type="ECO:0000256" key="3">
    <source>
        <dbReference type="ARBA" id="ARBA00022475"/>
    </source>
</evidence>
<dbReference type="Proteomes" id="UP000013111">
    <property type="component" value="Unassembled WGS sequence"/>
</dbReference>
<accession>A0A831ER52</accession>
<feature type="transmembrane region" description="Helical" evidence="7">
    <location>
        <begin position="12"/>
        <end position="34"/>
    </location>
</feature>
<evidence type="ECO:0008006" key="12">
    <source>
        <dbReference type="Google" id="ProtNLM"/>
    </source>
</evidence>
<name>A0A831ER52_ERWAM</name>
<reference evidence="10 11" key="1">
    <citation type="submission" date="2012-11" db="EMBL/GenBank/DDBJ databases">
        <authorList>
            <person name="Linke B."/>
        </authorList>
    </citation>
    <scope>NUCLEOTIDE SEQUENCE [LARGE SCALE GENOMIC DNA]</scope>
    <source>
        <strain evidence="11">CFBP 1232</strain>
    </source>
</reference>
<gene>
    <name evidence="10" type="ORF">BN437_2262</name>
</gene>
<evidence type="ECO:0000256" key="1">
    <source>
        <dbReference type="ARBA" id="ARBA00004651"/>
    </source>
</evidence>
<dbReference type="Gene3D" id="3.30.240.20">
    <property type="entry name" value="bsu07140 like domains"/>
    <property type="match status" value="2"/>
</dbReference>
<evidence type="ECO:0000259" key="8">
    <source>
        <dbReference type="Pfam" id="PF04239"/>
    </source>
</evidence>
<dbReference type="PANTHER" id="PTHR34582:SF6">
    <property type="entry name" value="UPF0702 TRANSMEMBRANE PROTEIN YCAP"/>
    <property type="match status" value="1"/>
</dbReference>
<proteinExistence type="inferred from homology"/>
<comment type="similarity">
    <text evidence="2">Belongs to the UPF0702 family.</text>
</comment>
<keyword evidence="3" id="KW-1003">Cell membrane</keyword>
<evidence type="ECO:0000313" key="11">
    <source>
        <dbReference type="Proteomes" id="UP000013111"/>
    </source>
</evidence>
<evidence type="ECO:0000256" key="7">
    <source>
        <dbReference type="SAM" id="Phobius"/>
    </source>
</evidence>
<dbReference type="Pfam" id="PF20730">
    <property type="entry name" value="YetF_N"/>
    <property type="match status" value="1"/>
</dbReference>
<dbReference type="InterPro" id="IPR007353">
    <property type="entry name" value="DUF421"/>
</dbReference>
<dbReference type="AlphaFoldDB" id="A0A831ER52"/>
<keyword evidence="5 7" id="KW-1133">Transmembrane helix</keyword>
<feature type="transmembrane region" description="Helical" evidence="7">
    <location>
        <begin position="69"/>
        <end position="89"/>
    </location>
</feature>
<organism evidence="10 11">
    <name type="scientific">Erwinia amylovora NBRC 12687 = CFBP 1232</name>
    <dbReference type="NCBI Taxonomy" id="1219359"/>
    <lineage>
        <taxon>Bacteria</taxon>
        <taxon>Pseudomonadati</taxon>
        <taxon>Pseudomonadota</taxon>
        <taxon>Gammaproteobacteria</taxon>
        <taxon>Enterobacterales</taxon>
        <taxon>Erwiniaceae</taxon>
        <taxon>Erwinia</taxon>
    </lineage>
</organism>
<evidence type="ECO:0000313" key="10">
    <source>
        <dbReference type="EMBL" id="CCO94183.1"/>
    </source>
</evidence>
<evidence type="ECO:0000256" key="2">
    <source>
        <dbReference type="ARBA" id="ARBA00006448"/>
    </source>
</evidence>
<evidence type="ECO:0000259" key="9">
    <source>
        <dbReference type="Pfam" id="PF20730"/>
    </source>
</evidence>